<evidence type="ECO:0000256" key="5">
    <source>
        <dbReference type="ARBA" id="ARBA00023242"/>
    </source>
</evidence>
<dbReference type="Gene3D" id="3.40.1810.10">
    <property type="entry name" value="Transcription factor, MADS-box"/>
    <property type="match status" value="1"/>
</dbReference>
<dbReference type="Pfam" id="PF00319">
    <property type="entry name" value="SRF-TF"/>
    <property type="match status" value="1"/>
</dbReference>
<dbReference type="SUPFAM" id="SSF55455">
    <property type="entry name" value="SRF-like"/>
    <property type="match status" value="1"/>
</dbReference>
<dbReference type="PANTHER" id="PTHR48019">
    <property type="entry name" value="SERUM RESPONSE FACTOR HOMOLOG"/>
    <property type="match status" value="1"/>
</dbReference>
<keyword evidence="2" id="KW-0805">Transcription regulation</keyword>
<dbReference type="InterPro" id="IPR050142">
    <property type="entry name" value="MADS-box/MEF2_TF"/>
</dbReference>
<organism evidence="8 9">
    <name type="scientific">Tripterygium wilfordii</name>
    <name type="common">Thunder God vine</name>
    <dbReference type="NCBI Taxonomy" id="458696"/>
    <lineage>
        <taxon>Eukaryota</taxon>
        <taxon>Viridiplantae</taxon>
        <taxon>Streptophyta</taxon>
        <taxon>Embryophyta</taxon>
        <taxon>Tracheophyta</taxon>
        <taxon>Spermatophyta</taxon>
        <taxon>Magnoliopsida</taxon>
        <taxon>eudicotyledons</taxon>
        <taxon>Gunneridae</taxon>
        <taxon>Pentapetalae</taxon>
        <taxon>rosids</taxon>
        <taxon>fabids</taxon>
        <taxon>Celastrales</taxon>
        <taxon>Celastraceae</taxon>
        <taxon>Tripterygium</taxon>
    </lineage>
</organism>
<proteinExistence type="predicted"/>
<feature type="region of interest" description="Disordered" evidence="6">
    <location>
        <begin position="75"/>
        <end position="102"/>
    </location>
</feature>
<gene>
    <name evidence="8" type="ORF">HS088_TW11G00714</name>
</gene>
<comment type="caution">
    <text evidence="8">The sequence shown here is derived from an EMBL/GenBank/DDBJ whole genome shotgun (WGS) entry which is preliminary data.</text>
</comment>
<keyword evidence="3" id="KW-0238">DNA-binding</keyword>
<evidence type="ECO:0000256" key="2">
    <source>
        <dbReference type="ARBA" id="ARBA00023015"/>
    </source>
</evidence>
<evidence type="ECO:0000256" key="1">
    <source>
        <dbReference type="ARBA" id="ARBA00004123"/>
    </source>
</evidence>
<dbReference type="InterPro" id="IPR033896">
    <property type="entry name" value="MEF2-like_N"/>
</dbReference>
<comment type="subcellular location">
    <subcellularLocation>
        <location evidence="1">Nucleus</location>
    </subcellularLocation>
</comment>
<dbReference type="FunFam" id="3.40.1810.10:FF:000028">
    <property type="entry name" value="Agamous-like MADS-box protein AGL66 isoform A"/>
    <property type="match status" value="1"/>
</dbReference>
<feature type="compositionally biased region" description="Basic and acidic residues" evidence="6">
    <location>
        <begin position="75"/>
        <end position="85"/>
    </location>
</feature>
<evidence type="ECO:0000313" key="9">
    <source>
        <dbReference type="Proteomes" id="UP000593562"/>
    </source>
</evidence>
<dbReference type="GO" id="GO:0046983">
    <property type="term" value="F:protein dimerization activity"/>
    <property type="evidence" value="ECO:0007669"/>
    <property type="project" value="InterPro"/>
</dbReference>
<dbReference type="CDD" id="cd00265">
    <property type="entry name" value="MADS_MEF2_like"/>
    <property type="match status" value="1"/>
</dbReference>
<dbReference type="AlphaFoldDB" id="A0A7J7D2S0"/>
<dbReference type="GO" id="GO:0000977">
    <property type="term" value="F:RNA polymerase II transcription regulatory region sequence-specific DNA binding"/>
    <property type="evidence" value="ECO:0007669"/>
    <property type="project" value="InterPro"/>
</dbReference>
<dbReference type="SMART" id="SM00432">
    <property type="entry name" value="MADS"/>
    <property type="match status" value="1"/>
</dbReference>
<dbReference type="InParanoid" id="A0A7J7D2S0"/>
<protein>
    <recommendedName>
        <fullName evidence="7">MADS-box domain-containing protein</fullName>
    </recommendedName>
</protein>
<name>A0A7J7D2S0_TRIWF</name>
<evidence type="ECO:0000256" key="3">
    <source>
        <dbReference type="ARBA" id="ARBA00023125"/>
    </source>
</evidence>
<dbReference type="PROSITE" id="PS50066">
    <property type="entry name" value="MADS_BOX_2"/>
    <property type="match status" value="1"/>
</dbReference>
<evidence type="ECO:0000256" key="4">
    <source>
        <dbReference type="ARBA" id="ARBA00023163"/>
    </source>
</evidence>
<reference evidence="8 9" key="1">
    <citation type="journal article" date="2020" name="Nat. Commun.">
        <title>Genome of Tripterygium wilfordii and identification of cytochrome P450 involved in triptolide biosynthesis.</title>
        <authorList>
            <person name="Tu L."/>
            <person name="Su P."/>
            <person name="Zhang Z."/>
            <person name="Gao L."/>
            <person name="Wang J."/>
            <person name="Hu T."/>
            <person name="Zhou J."/>
            <person name="Zhang Y."/>
            <person name="Zhao Y."/>
            <person name="Liu Y."/>
            <person name="Song Y."/>
            <person name="Tong Y."/>
            <person name="Lu Y."/>
            <person name="Yang J."/>
            <person name="Xu C."/>
            <person name="Jia M."/>
            <person name="Peters R.J."/>
            <person name="Huang L."/>
            <person name="Gao W."/>
        </authorList>
    </citation>
    <scope>NUCLEOTIDE SEQUENCE [LARGE SCALE GENOMIC DNA]</scope>
    <source>
        <strain evidence="9">cv. XIE 37</strain>
        <tissue evidence="8">Leaf</tissue>
    </source>
</reference>
<dbReference type="InterPro" id="IPR036879">
    <property type="entry name" value="TF_MADSbox_sf"/>
</dbReference>
<evidence type="ECO:0000259" key="7">
    <source>
        <dbReference type="PROSITE" id="PS50066"/>
    </source>
</evidence>
<dbReference type="Proteomes" id="UP000593562">
    <property type="component" value="Unassembled WGS sequence"/>
</dbReference>
<dbReference type="EMBL" id="JAAARO010000011">
    <property type="protein sequence ID" value="KAF5740637.1"/>
    <property type="molecule type" value="Genomic_DNA"/>
</dbReference>
<feature type="domain" description="MADS-box" evidence="7">
    <location>
        <begin position="1"/>
        <end position="61"/>
    </location>
</feature>
<keyword evidence="9" id="KW-1185">Reference proteome</keyword>
<dbReference type="PRINTS" id="PR00404">
    <property type="entry name" value="MADSDOMAIN"/>
</dbReference>
<keyword evidence="5" id="KW-0539">Nucleus</keyword>
<accession>A0A7J7D2S0</accession>
<dbReference type="InterPro" id="IPR002100">
    <property type="entry name" value="TF_MADSbox"/>
</dbReference>
<dbReference type="PROSITE" id="PS00350">
    <property type="entry name" value="MADS_BOX_1"/>
    <property type="match status" value="1"/>
</dbReference>
<sequence length="191" mass="21683">MGRVKLQIKRIENTTNRQVTFSKRRNGLIKKAYELSVLCDVDVALLMFSPSGRLTVFSGNNKSIEDVLARYVNLPEHERGRDRSTQDVADQMVQPPSSSLLQGQNLNLVNDRHQSATNGFHENNNNNNIIRRPDQFEQCADHVNMPSWAEFYPTGDGTVDEAAQSRERALLELYLSQFTPQILTPPTHHPP</sequence>
<evidence type="ECO:0000256" key="6">
    <source>
        <dbReference type="SAM" id="MobiDB-lite"/>
    </source>
</evidence>
<keyword evidence="4" id="KW-0804">Transcription</keyword>
<feature type="compositionally biased region" description="Low complexity" evidence="6">
    <location>
        <begin position="93"/>
        <end position="102"/>
    </location>
</feature>
<evidence type="ECO:0000313" key="8">
    <source>
        <dbReference type="EMBL" id="KAF5740637.1"/>
    </source>
</evidence>
<dbReference type="GO" id="GO:0045944">
    <property type="term" value="P:positive regulation of transcription by RNA polymerase II"/>
    <property type="evidence" value="ECO:0007669"/>
    <property type="project" value="InterPro"/>
</dbReference>
<dbReference type="GO" id="GO:0005634">
    <property type="term" value="C:nucleus"/>
    <property type="evidence" value="ECO:0007669"/>
    <property type="project" value="UniProtKB-SubCell"/>
</dbReference>